<evidence type="ECO:0000256" key="11">
    <source>
        <dbReference type="ARBA" id="ARBA00023136"/>
    </source>
</evidence>
<dbReference type="InterPro" id="IPR036412">
    <property type="entry name" value="HAD-like_sf"/>
</dbReference>
<comment type="similarity">
    <text evidence="3 16">Belongs to the cation transport ATPase (P-type) (TC 3.A.3) family. Type IV subfamily.</text>
</comment>
<feature type="transmembrane region" description="Helical" evidence="16">
    <location>
        <begin position="306"/>
        <end position="325"/>
    </location>
</feature>
<evidence type="ECO:0000259" key="18">
    <source>
        <dbReference type="Pfam" id="PF00122"/>
    </source>
</evidence>
<comment type="catalytic activity">
    <reaction evidence="12 16">
        <text>ATP + H2O + phospholipidSide 1 = ADP + phosphate + phospholipidSide 2.</text>
        <dbReference type="EC" id="7.6.2.1"/>
    </reaction>
</comment>
<evidence type="ECO:0000313" key="21">
    <source>
        <dbReference type="EMBL" id="EQC32602.1"/>
    </source>
</evidence>
<feature type="transmembrane region" description="Helical" evidence="16">
    <location>
        <begin position="99"/>
        <end position="116"/>
    </location>
</feature>
<dbReference type="InterPro" id="IPR032630">
    <property type="entry name" value="P_typ_ATPase_c"/>
</dbReference>
<dbReference type="Pfam" id="PF13246">
    <property type="entry name" value="Cation_ATPase"/>
    <property type="match status" value="1"/>
</dbReference>
<dbReference type="InterPro" id="IPR023214">
    <property type="entry name" value="HAD_sf"/>
</dbReference>
<keyword evidence="7 14" id="KW-0067">ATP-binding</keyword>
<dbReference type="GO" id="GO:0045332">
    <property type="term" value="P:phospholipid translocation"/>
    <property type="evidence" value="ECO:0007669"/>
    <property type="project" value="TreeGrafter"/>
</dbReference>
<feature type="active site" description="4-aspartylphosphate intermediate" evidence="13">
    <location>
        <position position="644"/>
    </location>
</feature>
<keyword evidence="9 16" id="KW-1278">Translocase</keyword>
<dbReference type="Pfam" id="PF00122">
    <property type="entry name" value="E1-E2_ATPase"/>
    <property type="match status" value="1"/>
</dbReference>
<dbReference type="NCBIfam" id="TIGR01494">
    <property type="entry name" value="ATPase_P-type"/>
    <property type="match status" value="1"/>
</dbReference>
<dbReference type="OMA" id="GWFLWNI"/>
<dbReference type="InterPro" id="IPR023298">
    <property type="entry name" value="ATPase_P-typ_TM_dom_sf"/>
</dbReference>
<dbReference type="PRINTS" id="PR00119">
    <property type="entry name" value="CATATPASE"/>
</dbReference>
<dbReference type="GO" id="GO:0005524">
    <property type="term" value="F:ATP binding"/>
    <property type="evidence" value="ECO:0007669"/>
    <property type="project" value="UniProtKB-UniRule"/>
</dbReference>
<feature type="region of interest" description="Disordered" evidence="17">
    <location>
        <begin position="1457"/>
        <end position="1481"/>
    </location>
</feature>
<dbReference type="PANTHER" id="PTHR24092">
    <property type="entry name" value="PROBABLE PHOSPHOLIPID-TRANSPORTING ATPASE"/>
    <property type="match status" value="1"/>
</dbReference>
<feature type="transmembrane region" description="Helical" evidence="16">
    <location>
        <begin position="522"/>
        <end position="544"/>
    </location>
</feature>
<feature type="binding site" evidence="15">
    <location>
        <position position="646"/>
    </location>
    <ligand>
        <name>Mg(2+)</name>
        <dbReference type="ChEBI" id="CHEBI:18420"/>
    </ligand>
</feature>
<dbReference type="RefSeq" id="XP_008614103.1">
    <property type="nucleotide sequence ID" value="XM_008615881.1"/>
</dbReference>
<feature type="binding site" evidence="14">
    <location>
        <position position="801"/>
    </location>
    <ligand>
        <name>ATP</name>
        <dbReference type="ChEBI" id="CHEBI:30616"/>
    </ligand>
</feature>
<comment type="subcellular location">
    <subcellularLocation>
        <location evidence="2">Endomembrane system</location>
    </subcellularLocation>
    <subcellularLocation>
        <location evidence="1 16">Membrane</location>
        <topology evidence="1 16">Multi-pass membrane protein</topology>
    </subcellularLocation>
</comment>
<evidence type="ECO:0000259" key="19">
    <source>
        <dbReference type="Pfam" id="PF16209"/>
    </source>
</evidence>
<organism evidence="21 22">
    <name type="scientific">Saprolegnia diclina (strain VS20)</name>
    <dbReference type="NCBI Taxonomy" id="1156394"/>
    <lineage>
        <taxon>Eukaryota</taxon>
        <taxon>Sar</taxon>
        <taxon>Stramenopiles</taxon>
        <taxon>Oomycota</taxon>
        <taxon>Saprolegniomycetes</taxon>
        <taxon>Saprolegniales</taxon>
        <taxon>Saprolegniaceae</taxon>
        <taxon>Saprolegnia</taxon>
    </lineage>
</organism>
<evidence type="ECO:0000256" key="12">
    <source>
        <dbReference type="ARBA" id="ARBA00034036"/>
    </source>
</evidence>
<dbReference type="InterPro" id="IPR006539">
    <property type="entry name" value="P-type_ATPase_IV"/>
</dbReference>
<evidence type="ECO:0000256" key="2">
    <source>
        <dbReference type="ARBA" id="ARBA00004308"/>
    </source>
</evidence>
<feature type="transmembrane region" description="Helical" evidence="16">
    <location>
        <begin position="1358"/>
        <end position="1381"/>
    </location>
</feature>
<feature type="binding site" evidence="14">
    <location>
        <position position="836"/>
    </location>
    <ligand>
        <name>ATP</name>
        <dbReference type="ChEBI" id="CHEBI:30616"/>
    </ligand>
</feature>
<evidence type="ECO:0000256" key="15">
    <source>
        <dbReference type="PIRSR" id="PIRSR606539-3"/>
    </source>
</evidence>
<evidence type="ECO:0000256" key="14">
    <source>
        <dbReference type="PIRSR" id="PIRSR606539-2"/>
    </source>
</evidence>
<feature type="binding site" evidence="14">
    <location>
        <position position="915"/>
    </location>
    <ligand>
        <name>ATP</name>
        <dbReference type="ChEBI" id="CHEBI:30616"/>
    </ligand>
</feature>
<feature type="transmembrane region" description="Helical" evidence="16">
    <location>
        <begin position="122"/>
        <end position="141"/>
    </location>
</feature>
<evidence type="ECO:0000256" key="5">
    <source>
        <dbReference type="ARBA" id="ARBA00022723"/>
    </source>
</evidence>
<feature type="binding site" evidence="14">
    <location>
        <position position="914"/>
    </location>
    <ligand>
        <name>ATP</name>
        <dbReference type="ChEBI" id="CHEBI:30616"/>
    </ligand>
</feature>
<dbReference type="SUPFAM" id="SSF56784">
    <property type="entry name" value="HAD-like"/>
    <property type="match status" value="2"/>
</dbReference>
<feature type="binding site" evidence="14">
    <location>
        <position position="646"/>
    </location>
    <ligand>
        <name>ATP</name>
        <dbReference type="ChEBI" id="CHEBI:30616"/>
    </ligand>
</feature>
<dbReference type="STRING" id="1156394.T0RR89"/>
<keyword evidence="22" id="KW-1185">Reference proteome</keyword>
<dbReference type="Pfam" id="PF16209">
    <property type="entry name" value="PhoLip_ATPase_N"/>
    <property type="match status" value="1"/>
</dbReference>
<dbReference type="NCBIfam" id="TIGR01652">
    <property type="entry name" value="ATPase-Plipid"/>
    <property type="match status" value="1"/>
</dbReference>
<keyword evidence="4 16" id="KW-0812">Transmembrane</keyword>
<feature type="transmembrane region" description="Helical" evidence="16">
    <location>
        <begin position="1276"/>
        <end position="1296"/>
    </location>
</feature>
<evidence type="ECO:0000256" key="3">
    <source>
        <dbReference type="ARBA" id="ARBA00008109"/>
    </source>
</evidence>
<evidence type="ECO:0000256" key="6">
    <source>
        <dbReference type="ARBA" id="ARBA00022741"/>
    </source>
</evidence>
<dbReference type="InterPro" id="IPR032631">
    <property type="entry name" value="P-type_ATPase_N"/>
</dbReference>
<keyword evidence="5 15" id="KW-0479">Metal-binding</keyword>
<comment type="cofactor">
    <cofactor evidence="15">
        <name>Mg(2+)</name>
        <dbReference type="ChEBI" id="CHEBI:18420"/>
    </cofactor>
</comment>
<feature type="binding site" evidence="14">
    <location>
        <position position="1145"/>
    </location>
    <ligand>
        <name>ATP</name>
        <dbReference type="ChEBI" id="CHEBI:30616"/>
    </ligand>
</feature>
<dbReference type="InterPro" id="IPR008250">
    <property type="entry name" value="ATPase_P-typ_transduc_dom_A_sf"/>
</dbReference>
<feature type="binding site" evidence="14">
    <location>
        <position position="1116"/>
    </location>
    <ligand>
        <name>ATP</name>
        <dbReference type="ChEBI" id="CHEBI:30616"/>
    </ligand>
</feature>
<feature type="transmembrane region" description="Helical" evidence="16">
    <location>
        <begin position="1228"/>
        <end position="1251"/>
    </location>
</feature>
<evidence type="ECO:0000256" key="8">
    <source>
        <dbReference type="ARBA" id="ARBA00022842"/>
    </source>
</evidence>
<evidence type="ECO:0000313" key="22">
    <source>
        <dbReference type="Proteomes" id="UP000030762"/>
    </source>
</evidence>
<dbReference type="Gene3D" id="3.40.50.1000">
    <property type="entry name" value="HAD superfamily/HAD-like"/>
    <property type="match status" value="1"/>
</dbReference>
<dbReference type="Pfam" id="PF16212">
    <property type="entry name" value="PhoLip_ATPase_C"/>
    <property type="match status" value="1"/>
</dbReference>
<feature type="transmembrane region" description="Helical" evidence="16">
    <location>
        <begin position="577"/>
        <end position="598"/>
    </location>
</feature>
<evidence type="ECO:0000256" key="13">
    <source>
        <dbReference type="PIRSR" id="PIRSR606539-1"/>
    </source>
</evidence>
<feature type="binding site" evidence="15">
    <location>
        <position position="1145"/>
    </location>
    <ligand>
        <name>Mg(2+)</name>
        <dbReference type="ChEBI" id="CHEBI:18420"/>
    </ligand>
</feature>
<feature type="domain" description="P-type ATPase A" evidence="18">
    <location>
        <begin position="362"/>
        <end position="423"/>
    </location>
</feature>
<feature type="binding site" evidence="14">
    <location>
        <position position="644"/>
    </location>
    <ligand>
        <name>ATP</name>
        <dbReference type="ChEBI" id="CHEBI:30616"/>
    </ligand>
</feature>
<dbReference type="InterPro" id="IPR001757">
    <property type="entry name" value="P_typ_ATPase"/>
</dbReference>
<dbReference type="InterPro" id="IPR059000">
    <property type="entry name" value="ATPase_P-type_domA"/>
</dbReference>
<feature type="region of interest" description="Disordered" evidence="17">
    <location>
        <begin position="1029"/>
        <end position="1050"/>
    </location>
</feature>
<accession>T0RR89</accession>
<feature type="domain" description="P-type ATPase N-terminal" evidence="19">
    <location>
        <begin position="280"/>
        <end position="330"/>
    </location>
</feature>
<dbReference type="SUPFAM" id="SSF81653">
    <property type="entry name" value="Calcium ATPase, transduction domain A"/>
    <property type="match status" value="1"/>
</dbReference>
<keyword evidence="6 14" id="KW-0547">Nucleotide-binding</keyword>
<feature type="binding site" evidence="14">
    <location>
        <position position="916"/>
    </location>
    <ligand>
        <name>ATP</name>
        <dbReference type="ChEBI" id="CHEBI:30616"/>
    </ligand>
</feature>
<dbReference type="EMBL" id="JH767163">
    <property type="protein sequence ID" value="EQC32602.1"/>
    <property type="molecule type" value="Genomic_DNA"/>
</dbReference>
<dbReference type="InParanoid" id="T0RR89"/>
<evidence type="ECO:0000256" key="10">
    <source>
        <dbReference type="ARBA" id="ARBA00022989"/>
    </source>
</evidence>
<proteinExistence type="inferred from homology"/>
<feature type="binding site" evidence="15">
    <location>
        <position position="1141"/>
    </location>
    <ligand>
        <name>Mg(2+)</name>
        <dbReference type="ChEBI" id="CHEBI:18420"/>
    </ligand>
</feature>
<feature type="domain" description="P-type ATPase C-terminal" evidence="20">
    <location>
        <begin position="1167"/>
        <end position="1433"/>
    </location>
</feature>
<dbReference type="OrthoDB" id="69486at2759"/>
<keyword evidence="10 16" id="KW-1133">Transmembrane helix</keyword>
<evidence type="ECO:0000256" key="7">
    <source>
        <dbReference type="ARBA" id="ARBA00022840"/>
    </source>
</evidence>
<dbReference type="Proteomes" id="UP000030762">
    <property type="component" value="Unassembled WGS sequence"/>
</dbReference>
<dbReference type="GO" id="GO:0000287">
    <property type="term" value="F:magnesium ion binding"/>
    <property type="evidence" value="ECO:0007669"/>
    <property type="project" value="UniProtKB-UniRule"/>
</dbReference>
<name>T0RR89_SAPDV</name>
<sequence>MTEESTSPKPTSSAVYGTLQSPGAVGIDIHQDERHVEFHLRSMDRGEDIALRFRGDRIRVDETISGPPPKDVYEIRIWRLIEGVFCFLKDVSLYQVRRYIKFIIIWQSIFCTVRFIPILLGYSYLSTIPVFLLYITLVFGWHGSNHLVAKYLLFYKIGMQLSLGVDVLWYAMRWNGSFAPRDKNSAAISVSRSTALWIQIIISVSLFIFNFFGLLYGWKLRRIVKSVQHKRECEQAAFVAAEPPPTTRPASRSMLPTSAGDVVLDEKRKVTAGDAKGFTCPNSIHTSKYTLWNFAFVFFHMQFSRLANVYTCIVVALCFFSFSPVDPASSLLPLLIVFATAAIKDVSEDLRRQKADRDVNSKPTHVLRSNGQIELLQWQQVQVGDLLVLYEGDDIPSDCLLLATGSDNGLCYVQTANLDGETNLKIRQTVSQDLDLESIPGMPITVSCDLPSKNMFEWSAYVTLGDVNLPASMDNLLLRGSEMCTAGWTVGLVVYTGAETKIALNAANPDAKIKRTLVEKTLDSMFIVILVLLFSISIACTLGNNNWSFEVDSKKSKANNVAAVVAPYYLGPATNDYIFLSYIILFNNLISLSMYVTMEGVRFVHARYIENDLTMYDAPTDTPAQVRNSNINEDLGQVKYIFSDKTGTLTRNEMVFAKCSIAGLKYNDAPEDETIAKPPRPGTRFNDPRLLARYDANHATKADIHEFLVLLMLCNSAIPQVQDDGSLLYQSSSPDEQALCAAARDLGFSLERRSGATCYVNIRGSETSYEILHVLEFTSDRKRMSVLCKKKDDDTIFLYCKGADDVILERLADDHAQGAVVVTRGHLQEYAAQGLRTLTTAVRILDPETYAAWRTTYEAAEAVMDKAALDAAADAIERELRLLGATAIEDLLQEGAEDCIYALRKAGINFWVLTGDKKETAISIGMSSQVIDETMDVIVLDKKDKASLTATLEELYVHLVEDQRWDTKKDDSMTHVLLQTLRRVTSTAYNNLMAAISGKYEQRRTMKRRKTRLRLSAENGTALNWEVYPPRQSLTSNPNASEMHDDDDDDIDDDPYLEAVDLECMDGEEDENVEYAMVIDGRTLTMVLENDIKYLFLAVAQQCKSVICCRCSPAQKAAVVRLVTEPTLLWTPGNITLAIGDGANDVPMIQAASVGVGIGGKEGRQAVLSSDYSIAQFRFLKRLLLVHGNYSYKRIAKLILFSFMKNIALSLSNFFYAPAAKYSGILTYPGICFTMYNALFTTIPIVFIAMYNQDVPPTVLMQYPTLYRNGLESRSFNWTSFFGWCCLGLWHAYLVYVTPFCADGNSKNYFDGEEPGILLYHTEPLGLAADGIAGYSYLIMASMFQVALLTSNWTVANAGAVVGTTLFYFLFIWFFTSIYGWTEWDVLESDEYYYAFSMLAQQPWYWLGMLMCCVASVLPNYILKAGRVLFYPEPSHLMREWNKIPIELHAPPPPTFRSVPPSHPRNQSGFAFSQAEAHTDK</sequence>
<reference evidence="21 22" key="1">
    <citation type="submission" date="2012-04" db="EMBL/GenBank/DDBJ databases">
        <title>The Genome Sequence of Saprolegnia declina VS20.</title>
        <authorList>
            <consortium name="The Broad Institute Genome Sequencing Platform"/>
            <person name="Russ C."/>
            <person name="Nusbaum C."/>
            <person name="Tyler B."/>
            <person name="van West P."/>
            <person name="Dieguez-Uribeondo J."/>
            <person name="de Bruijn I."/>
            <person name="Tripathy S."/>
            <person name="Jiang R."/>
            <person name="Young S.K."/>
            <person name="Zeng Q."/>
            <person name="Gargeya S."/>
            <person name="Fitzgerald M."/>
            <person name="Haas B."/>
            <person name="Abouelleil A."/>
            <person name="Alvarado L."/>
            <person name="Arachchi H.M."/>
            <person name="Berlin A."/>
            <person name="Chapman S.B."/>
            <person name="Goldberg J."/>
            <person name="Griggs A."/>
            <person name="Gujja S."/>
            <person name="Hansen M."/>
            <person name="Howarth C."/>
            <person name="Imamovic A."/>
            <person name="Larimer J."/>
            <person name="McCowen C."/>
            <person name="Montmayeur A."/>
            <person name="Murphy C."/>
            <person name="Neiman D."/>
            <person name="Pearson M."/>
            <person name="Priest M."/>
            <person name="Roberts A."/>
            <person name="Saif S."/>
            <person name="Shea T."/>
            <person name="Sisk P."/>
            <person name="Sykes S."/>
            <person name="Wortman J."/>
            <person name="Nusbaum C."/>
            <person name="Birren B."/>
        </authorList>
    </citation>
    <scope>NUCLEOTIDE SEQUENCE [LARGE SCALE GENOMIC DNA]</scope>
    <source>
        <strain evidence="21 22">VS20</strain>
    </source>
</reference>
<gene>
    <name evidence="21" type="ORF">SDRG_09916</name>
</gene>
<dbReference type="PANTHER" id="PTHR24092:SF216">
    <property type="entry name" value="P-TYPE PHOSPHOLIPID TRANSPORTER"/>
    <property type="match status" value="1"/>
</dbReference>
<dbReference type="GO" id="GO:0016887">
    <property type="term" value="F:ATP hydrolysis activity"/>
    <property type="evidence" value="ECO:0007669"/>
    <property type="project" value="InterPro"/>
</dbReference>
<feature type="binding site" evidence="15">
    <location>
        <position position="644"/>
    </location>
    <ligand>
        <name>Mg(2+)</name>
        <dbReference type="ChEBI" id="CHEBI:18420"/>
    </ligand>
</feature>
<dbReference type="GO" id="GO:0140326">
    <property type="term" value="F:ATPase-coupled intramembrane lipid transporter activity"/>
    <property type="evidence" value="ECO:0007669"/>
    <property type="project" value="UniProtKB-EC"/>
</dbReference>
<feature type="binding site" evidence="14">
    <location>
        <position position="645"/>
    </location>
    <ligand>
        <name>ATP</name>
        <dbReference type="ChEBI" id="CHEBI:30616"/>
    </ligand>
</feature>
<protein>
    <recommendedName>
        <fullName evidence="16">Phospholipid-transporting ATPase</fullName>
        <ecNumber evidence="16">7.6.2.1</ecNumber>
    </recommendedName>
</protein>
<feature type="binding site" evidence="14">
    <location>
        <position position="1110"/>
    </location>
    <ligand>
        <name>ATP</name>
        <dbReference type="ChEBI" id="CHEBI:30616"/>
    </ligand>
</feature>
<keyword evidence="8 15" id="KW-0460">Magnesium</keyword>
<feature type="transmembrane region" description="Helical" evidence="16">
    <location>
        <begin position="1404"/>
        <end position="1423"/>
    </location>
</feature>
<dbReference type="Gene3D" id="3.40.1110.10">
    <property type="entry name" value="Calcium-transporting ATPase, cytoplasmic domain N"/>
    <property type="match status" value="1"/>
</dbReference>
<dbReference type="SUPFAM" id="SSF81660">
    <property type="entry name" value="Metal cation-transporting ATPase, ATP-binding domain N"/>
    <property type="match status" value="1"/>
</dbReference>
<evidence type="ECO:0000259" key="20">
    <source>
        <dbReference type="Pfam" id="PF16212"/>
    </source>
</evidence>
<dbReference type="SUPFAM" id="SSF81665">
    <property type="entry name" value="Calcium ATPase, transmembrane domain M"/>
    <property type="match status" value="1"/>
</dbReference>
<dbReference type="GO" id="GO:0005886">
    <property type="term" value="C:plasma membrane"/>
    <property type="evidence" value="ECO:0007669"/>
    <property type="project" value="TreeGrafter"/>
</dbReference>
<evidence type="ECO:0000256" key="1">
    <source>
        <dbReference type="ARBA" id="ARBA00004141"/>
    </source>
</evidence>
<dbReference type="EC" id="7.6.2.1" evidence="16"/>
<feature type="binding site" evidence="14">
    <location>
        <position position="736"/>
    </location>
    <ligand>
        <name>ATP</name>
        <dbReference type="ChEBI" id="CHEBI:30616"/>
    </ligand>
</feature>
<dbReference type="InterPro" id="IPR023299">
    <property type="entry name" value="ATPase_P-typ_cyto_dom_N"/>
</dbReference>
<dbReference type="GeneID" id="19950643"/>
<dbReference type="PROSITE" id="PS00154">
    <property type="entry name" value="ATPASE_E1_E2"/>
    <property type="match status" value="1"/>
</dbReference>
<feature type="binding site" evidence="14">
    <location>
        <position position="1144"/>
    </location>
    <ligand>
        <name>ATP</name>
        <dbReference type="ChEBI" id="CHEBI:30616"/>
    </ligand>
</feature>
<feature type="binding site" evidence="14">
    <location>
        <position position="777"/>
    </location>
    <ligand>
        <name>ATP</name>
        <dbReference type="ChEBI" id="CHEBI:30616"/>
    </ligand>
</feature>
<dbReference type="VEuPathDB" id="FungiDB:SDRG_09916"/>
<keyword evidence="11 16" id="KW-0472">Membrane</keyword>
<evidence type="ECO:0000256" key="4">
    <source>
        <dbReference type="ARBA" id="ARBA00022692"/>
    </source>
</evidence>
<dbReference type="Gene3D" id="2.70.150.10">
    <property type="entry name" value="Calcium-transporting ATPase, cytoplasmic transduction domain A"/>
    <property type="match status" value="1"/>
</dbReference>
<evidence type="ECO:0000256" key="17">
    <source>
        <dbReference type="SAM" id="MobiDB-lite"/>
    </source>
</evidence>
<evidence type="ECO:0000256" key="9">
    <source>
        <dbReference type="ARBA" id="ARBA00022967"/>
    </source>
</evidence>
<dbReference type="InterPro" id="IPR018303">
    <property type="entry name" value="ATPase_P-typ_P_site"/>
</dbReference>
<feature type="transmembrane region" description="Helical" evidence="16">
    <location>
        <begin position="153"/>
        <end position="172"/>
    </location>
</feature>
<feature type="transmembrane region" description="Helical" evidence="16">
    <location>
        <begin position="196"/>
        <end position="218"/>
    </location>
</feature>
<dbReference type="eggNOG" id="KOG0206">
    <property type="taxonomic scope" value="Eukaryota"/>
</dbReference>
<evidence type="ECO:0000256" key="16">
    <source>
        <dbReference type="RuleBase" id="RU362033"/>
    </source>
</evidence>